<organism evidence="8 9">
    <name type="scientific">Pristionchus pacificus</name>
    <name type="common">Parasitic nematode worm</name>
    <dbReference type="NCBI Taxonomy" id="54126"/>
    <lineage>
        <taxon>Eukaryota</taxon>
        <taxon>Metazoa</taxon>
        <taxon>Ecdysozoa</taxon>
        <taxon>Nematoda</taxon>
        <taxon>Chromadorea</taxon>
        <taxon>Rhabditida</taxon>
        <taxon>Rhabditina</taxon>
        <taxon>Diplogasteromorpha</taxon>
        <taxon>Diplogasteroidea</taxon>
        <taxon>Neodiplogasteridae</taxon>
        <taxon>Pristionchus</taxon>
    </lineage>
</organism>
<name>A0A2A6BM63_PRIPA</name>
<dbReference type="PANTHER" id="PTHR12855">
    <property type="entry name" value="DNA METHYLTRANSFERASE 1-ASSOCIATED PROTEIN 1 FAMILY MEMBER"/>
    <property type="match status" value="1"/>
</dbReference>
<dbReference type="GO" id="GO:0000812">
    <property type="term" value="C:Swr1 complex"/>
    <property type="evidence" value="ECO:0000318"/>
    <property type="project" value="GO_Central"/>
</dbReference>
<keyword evidence="4" id="KW-0804">Transcription</keyword>
<dbReference type="Proteomes" id="UP000005239">
    <property type="component" value="Unassembled WGS sequence"/>
</dbReference>
<dbReference type="InterPro" id="IPR032563">
    <property type="entry name" value="DAMP1_SANT-like"/>
</dbReference>
<evidence type="ECO:0000313" key="8">
    <source>
        <dbReference type="EnsemblMetazoa" id="PPA36078.1"/>
    </source>
</evidence>
<evidence type="ECO:0000256" key="1">
    <source>
        <dbReference type="ARBA" id="ARBA00004123"/>
    </source>
</evidence>
<protein>
    <recommendedName>
        <fullName evidence="6">DNA methyltransferase 1-associated protein 1</fullName>
    </recommendedName>
</protein>
<dbReference type="Pfam" id="PF16282">
    <property type="entry name" value="SANT_DAMP1_like"/>
    <property type="match status" value="1"/>
</dbReference>
<dbReference type="GO" id="GO:0006338">
    <property type="term" value="P:chromatin remodeling"/>
    <property type="evidence" value="ECO:0007669"/>
    <property type="project" value="InterPro"/>
</dbReference>
<feature type="compositionally biased region" description="Basic and acidic residues" evidence="7">
    <location>
        <begin position="526"/>
        <end position="536"/>
    </location>
</feature>
<dbReference type="GO" id="GO:0035267">
    <property type="term" value="C:NuA4 histone acetyltransferase complex"/>
    <property type="evidence" value="ECO:0000318"/>
    <property type="project" value="GO_Central"/>
</dbReference>
<dbReference type="EnsemblMetazoa" id="PPA36078.1">
    <property type="protein sequence ID" value="PPA36078.1"/>
    <property type="gene ID" value="WBGene00274447"/>
</dbReference>
<evidence type="ECO:0000256" key="4">
    <source>
        <dbReference type="ARBA" id="ARBA00023163"/>
    </source>
</evidence>
<reference evidence="8" key="2">
    <citation type="submission" date="2022-06" db="UniProtKB">
        <authorList>
            <consortium name="EnsemblMetazoa"/>
        </authorList>
    </citation>
    <scope>IDENTIFICATION</scope>
    <source>
        <strain evidence="8">PS312</strain>
    </source>
</reference>
<feature type="region of interest" description="Disordered" evidence="7">
    <location>
        <begin position="286"/>
        <end position="316"/>
    </location>
</feature>
<feature type="region of interest" description="Disordered" evidence="7">
    <location>
        <begin position="24"/>
        <end position="43"/>
    </location>
</feature>
<evidence type="ECO:0000256" key="7">
    <source>
        <dbReference type="SAM" id="MobiDB-lite"/>
    </source>
</evidence>
<dbReference type="AlphaFoldDB" id="A0A2A6BM63"/>
<dbReference type="GO" id="GO:0006281">
    <property type="term" value="P:DNA repair"/>
    <property type="evidence" value="ECO:0007669"/>
    <property type="project" value="InterPro"/>
</dbReference>
<keyword evidence="3" id="KW-0805">Transcription regulation</keyword>
<evidence type="ECO:0000256" key="2">
    <source>
        <dbReference type="ARBA" id="ARBA00022853"/>
    </source>
</evidence>
<evidence type="ECO:0000256" key="6">
    <source>
        <dbReference type="ARBA" id="ARBA00067416"/>
    </source>
</evidence>
<keyword evidence="2" id="KW-0156">Chromatin regulator</keyword>
<gene>
    <name evidence="8" type="primary">WBGene00274447</name>
</gene>
<dbReference type="Pfam" id="PF05499">
    <property type="entry name" value="DMAP1"/>
    <property type="match status" value="1"/>
</dbReference>
<proteinExistence type="predicted"/>
<dbReference type="Gene3D" id="1.10.10.60">
    <property type="entry name" value="Homeodomain-like"/>
    <property type="match status" value="1"/>
</dbReference>
<sequence length="536" mass="61874">MLNCCICSLFTFSRSGMFDVKSLVRPSGPSTSSQRDGPLVAGSLTSIEQPKRPAGRPAGVMKRPSNMKRELYNILVTQQREGKDISSMMPSNVHDMYKNPKANMGKRRVRKYQWVPFPNQARTDGLQLHHWERVDKNKDEPYCFSKWNKVINIPEYTDDIYKKHLQTSKWSREETDLLFEMCRRFDLRWPVCADRYETERQYRNKDGKNFDKRSIEDMKERFYAIYSELNLLKDPNAQPIGYDAEHERRRKEQLRKQLERTQEDYEEEERLQEDLRRIEARRKERERKAQDLQKLINMEQHSPRVSGAHSPAPGKKKLVKSKLTGTAMGGGGGTSSMIPADIPAHGHLRFTEYKSAGSHLKSQEMKLPTNVGQKKMKNIETILDKCKLEMIPMGATEIVAAYNDFRNNIVYLQELKQALQTAEYDLEGLRTRLVQQGQPAFELEPRMRISTLPDGGYDPSSLQGEGAPTSLRRITSWLDINQPAGVVNVRRKSTKSEAPATRPPPGHRTVMPRKRKLSVIPPSPMELKRSRKLTDQ</sequence>
<keyword evidence="5" id="KW-0539">Nucleus</keyword>
<evidence type="ECO:0000313" key="9">
    <source>
        <dbReference type="Proteomes" id="UP000005239"/>
    </source>
</evidence>
<accession>A0A2A6BM63</accession>
<accession>A0A8R1YQP2</accession>
<dbReference type="GO" id="GO:0000122">
    <property type="term" value="P:negative regulation of transcription by RNA polymerase II"/>
    <property type="evidence" value="ECO:0000318"/>
    <property type="project" value="GO_Central"/>
</dbReference>
<comment type="subcellular location">
    <subcellularLocation>
        <location evidence="1">Nucleus</location>
    </subcellularLocation>
</comment>
<evidence type="ECO:0000256" key="3">
    <source>
        <dbReference type="ARBA" id="ARBA00023015"/>
    </source>
</evidence>
<dbReference type="InterPro" id="IPR008468">
    <property type="entry name" value="DMAP1"/>
</dbReference>
<dbReference type="GO" id="GO:0009996">
    <property type="term" value="P:negative regulation of cell fate specification"/>
    <property type="evidence" value="ECO:0007669"/>
    <property type="project" value="EnsemblMetazoa"/>
</dbReference>
<dbReference type="PANTHER" id="PTHR12855:SF10">
    <property type="entry name" value="DNA METHYLTRANSFERASE 1-ASSOCIATED PROTEIN 1"/>
    <property type="match status" value="1"/>
</dbReference>
<feature type="region of interest" description="Disordered" evidence="7">
    <location>
        <begin position="489"/>
        <end position="536"/>
    </location>
</feature>
<dbReference type="InterPro" id="IPR027109">
    <property type="entry name" value="Swc4/Dmap1"/>
</dbReference>
<evidence type="ECO:0000256" key="5">
    <source>
        <dbReference type="ARBA" id="ARBA00023242"/>
    </source>
</evidence>
<reference evidence="9" key="1">
    <citation type="journal article" date="2008" name="Nat. Genet.">
        <title>The Pristionchus pacificus genome provides a unique perspective on nematode lifestyle and parasitism.</title>
        <authorList>
            <person name="Dieterich C."/>
            <person name="Clifton S.W."/>
            <person name="Schuster L.N."/>
            <person name="Chinwalla A."/>
            <person name="Delehaunty K."/>
            <person name="Dinkelacker I."/>
            <person name="Fulton L."/>
            <person name="Fulton R."/>
            <person name="Godfrey J."/>
            <person name="Minx P."/>
            <person name="Mitreva M."/>
            <person name="Roeseler W."/>
            <person name="Tian H."/>
            <person name="Witte H."/>
            <person name="Yang S.P."/>
            <person name="Wilson R.K."/>
            <person name="Sommer R.J."/>
        </authorList>
    </citation>
    <scope>NUCLEOTIDE SEQUENCE [LARGE SCALE GENOMIC DNA]</scope>
    <source>
        <strain evidence="9">PS312</strain>
    </source>
</reference>
<dbReference type="FunFam" id="1.10.10.60:FF:000087">
    <property type="entry name" value="DNA methyltransferase 1-associated protein 1"/>
    <property type="match status" value="1"/>
</dbReference>
<keyword evidence="9" id="KW-1185">Reference proteome</keyword>
<dbReference type="GO" id="GO:0003714">
    <property type="term" value="F:transcription corepressor activity"/>
    <property type="evidence" value="ECO:0000318"/>
    <property type="project" value="GO_Central"/>
</dbReference>